<name>A0ACC2LZQ4_PERAE</name>
<organism evidence="1 2">
    <name type="scientific">Persea americana</name>
    <name type="common">Avocado</name>
    <dbReference type="NCBI Taxonomy" id="3435"/>
    <lineage>
        <taxon>Eukaryota</taxon>
        <taxon>Viridiplantae</taxon>
        <taxon>Streptophyta</taxon>
        <taxon>Embryophyta</taxon>
        <taxon>Tracheophyta</taxon>
        <taxon>Spermatophyta</taxon>
        <taxon>Magnoliopsida</taxon>
        <taxon>Magnoliidae</taxon>
        <taxon>Laurales</taxon>
        <taxon>Lauraceae</taxon>
        <taxon>Persea</taxon>
    </lineage>
</organism>
<dbReference type="Proteomes" id="UP001234297">
    <property type="component" value="Chromosome 3"/>
</dbReference>
<reference evidence="1 2" key="1">
    <citation type="journal article" date="2022" name="Hortic Res">
        <title>A haplotype resolved chromosomal level avocado genome allows analysis of novel avocado genes.</title>
        <authorList>
            <person name="Nath O."/>
            <person name="Fletcher S.J."/>
            <person name="Hayward A."/>
            <person name="Shaw L.M."/>
            <person name="Masouleh A.K."/>
            <person name="Furtado A."/>
            <person name="Henry R.J."/>
            <person name="Mitter N."/>
        </authorList>
    </citation>
    <scope>NUCLEOTIDE SEQUENCE [LARGE SCALE GENOMIC DNA]</scope>
    <source>
        <strain evidence="2">cv. Hass</strain>
    </source>
</reference>
<protein>
    <submittedName>
        <fullName evidence="1">Uncharacterized protein</fullName>
    </submittedName>
</protein>
<proteinExistence type="predicted"/>
<gene>
    <name evidence="1" type="ORF">MRB53_012684</name>
</gene>
<dbReference type="EMBL" id="CM056811">
    <property type="protein sequence ID" value="KAJ8638417.1"/>
    <property type="molecule type" value="Genomic_DNA"/>
</dbReference>
<keyword evidence="2" id="KW-1185">Reference proteome</keyword>
<evidence type="ECO:0000313" key="2">
    <source>
        <dbReference type="Proteomes" id="UP001234297"/>
    </source>
</evidence>
<evidence type="ECO:0000313" key="1">
    <source>
        <dbReference type="EMBL" id="KAJ8638417.1"/>
    </source>
</evidence>
<comment type="caution">
    <text evidence="1">The sequence shown here is derived from an EMBL/GenBank/DDBJ whole genome shotgun (WGS) entry which is preliminary data.</text>
</comment>
<accession>A0ACC2LZQ4</accession>
<sequence>MRLPKGFLEETTWRGMVVKWCPQERVLSHPSVACFLTHCGWNSSMESLCYGVPVISFPRWSDQVTNAKFLEEVHGVGFRLGHGGQSFVLREEVERCIHDIMGSGSRAEEVKKNALKWKNAAAEAAAEGGSLDRNIQAIVDDIRQKAINLGFVKDSSY</sequence>